<evidence type="ECO:0000259" key="2">
    <source>
        <dbReference type="Pfam" id="PF18803"/>
    </source>
</evidence>
<dbReference type="Proteomes" id="UP001215598">
    <property type="component" value="Unassembled WGS sequence"/>
</dbReference>
<keyword evidence="1" id="KW-1133">Transmembrane helix</keyword>
<name>A0AAD7NY59_9AGAR</name>
<keyword evidence="1" id="KW-0472">Membrane</keyword>
<keyword evidence="1" id="KW-0812">Transmembrane</keyword>
<dbReference type="EMBL" id="JARKIB010000005">
    <property type="protein sequence ID" value="KAJ7779986.1"/>
    <property type="molecule type" value="Genomic_DNA"/>
</dbReference>
<feature type="transmembrane region" description="Helical" evidence="1">
    <location>
        <begin position="446"/>
        <end position="467"/>
    </location>
</feature>
<keyword evidence="4" id="KW-1185">Reference proteome</keyword>
<comment type="caution">
    <text evidence="3">The sequence shown here is derived from an EMBL/GenBank/DDBJ whole genome shotgun (WGS) entry which is preliminary data.</text>
</comment>
<sequence>MESENFSYLCGDEGDWANDVWTGRVQLAGGEEEDDAELDGITLQMPTGGMGTGEGQGAEYFKRWENADKPMQLWVRLHRNETLDEMLRGEGRGAPEFYSHCAGCKAADPLFRCARQTCIGPGLYCETCIASMHRELPTHMLESGEFFRPLTLNDLDVEARLQLGHAAGTFCPRSRRAHKDFVIIDILGIRIVKLSFCGCDSTVSHRQQLMQACLWPATSVDPQTCATVNAIRLFEVQNCLGKISAYDFVRSLELLSNNDGLETVAKGEDGEEKGPPDRRRAFRAIVKQYRMMELRKRAGIGHRDSGIEGTKQGELAEPMCRMCPVPEVNLPEGYDKIDWDAMDEDQRYKYFLALAQDANFKLINRNVSSEAADPIVDDGSGFLCNRKEYSEHIRKHVDEDEISSCSGFQAMFLANAKRAKGVRVTGVGGGSVRDLQKGERFCNMDFLFFASLLGFILTYLIASYDIICQFSKHIWTRMEKLPAKYHLKIDFKNVRWAVPNFHLPAHKKGCHSPFSFHWLWGAGRTHSETVEQNWEFLNGIAAATKMMGLGARHIALEGLFSFHNWHRLVAHRRLLKQRMAEGIKDGRAHRDAFKAFNEGLLAVEGLDVAGWKTWVDTWERTQHVEGDKGSPYEFVEDGVTLKEIKIMLVADEYTRTGDGTEVEREDTPSTFLTMGLDIEEAQRQLTVAIKAAGPNPSPTQELDFLKRRTSVRVRIQAFRKLQGTYMPKLRQYLTQSQKKVCDADDLLPEATRLFMPSDLSSDKAREKACATGLDGVEARLRTGEAGDALGDLRQGLRVRTMTNRFKIRNWTGQQALTRGQGILRQVNIKIHASKLRYRYARQALLKLKGHGDWEDEFRVLGDDDVRGLSDRAIREEDQAHDVHLGALGVAEGLAATGVVALGEGGRSLSWIWYAPSTRAGGDKRLHDALRVEWCKAYSRANRWREDLVLVEEEMRRMIEFGRFAERRWKERAEARTIMLGKTEGIDPVVMEDVRAYALEQADQERRIYERVEVDWSPLRAKAAAYLRGEEISGGAEVVVVVDEDQMRWAESQVYAEEEGENDMYQ</sequence>
<organism evidence="3 4">
    <name type="scientific">Mycena metata</name>
    <dbReference type="NCBI Taxonomy" id="1033252"/>
    <lineage>
        <taxon>Eukaryota</taxon>
        <taxon>Fungi</taxon>
        <taxon>Dikarya</taxon>
        <taxon>Basidiomycota</taxon>
        <taxon>Agaricomycotina</taxon>
        <taxon>Agaricomycetes</taxon>
        <taxon>Agaricomycetidae</taxon>
        <taxon>Agaricales</taxon>
        <taxon>Marasmiineae</taxon>
        <taxon>Mycenaceae</taxon>
        <taxon>Mycena</taxon>
    </lineage>
</organism>
<accession>A0AAD7NY59</accession>
<proteinExistence type="predicted"/>
<dbReference type="PANTHER" id="PTHR33096">
    <property type="entry name" value="CXC2 DOMAIN-CONTAINING PROTEIN"/>
    <property type="match status" value="1"/>
</dbReference>
<dbReference type="Pfam" id="PF18803">
    <property type="entry name" value="CxC2"/>
    <property type="match status" value="1"/>
</dbReference>
<dbReference type="AlphaFoldDB" id="A0AAD7NY59"/>
<protein>
    <recommendedName>
        <fullName evidence="2">CxC2-like cysteine cluster KDZ transposase-associated domain-containing protein</fullName>
    </recommendedName>
</protein>
<reference evidence="3" key="1">
    <citation type="submission" date="2023-03" db="EMBL/GenBank/DDBJ databases">
        <title>Massive genome expansion in bonnet fungi (Mycena s.s.) driven by repeated elements and novel gene families across ecological guilds.</title>
        <authorList>
            <consortium name="Lawrence Berkeley National Laboratory"/>
            <person name="Harder C.B."/>
            <person name="Miyauchi S."/>
            <person name="Viragh M."/>
            <person name="Kuo A."/>
            <person name="Thoen E."/>
            <person name="Andreopoulos B."/>
            <person name="Lu D."/>
            <person name="Skrede I."/>
            <person name="Drula E."/>
            <person name="Henrissat B."/>
            <person name="Morin E."/>
            <person name="Kohler A."/>
            <person name="Barry K."/>
            <person name="LaButti K."/>
            <person name="Morin E."/>
            <person name="Salamov A."/>
            <person name="Lipzen A."/>
            <person name="Mereny Z."/>
            <person name="Hegedus B."/>
            <person name="Baldrian P."/>
            <person name="Stursova M."/>
            <person name="Weitz H."/>
            <person name="Taylor A."/>
            <person name="Grigoriev I.V."/>
            <person name="Nagy L.G."/>
            <person name="Martin F."/>
            <person name="Kauserud H."/>
        </authorList>
    </citation>
    <scope>NUCLEOTIDE SEQUENCE</scope>
    <source>
        <strain evidence="3">CBHHK182m</strain>
    </source>
</reference>
<evidence type="ECO:0000256" key="1">
    <source>
        <dbReference type="SAM" id="Phobius"/>
    </source>
</evidence>
<evidence type="ECO:0000313" key="4">
    <source>
        <dbReference type="Proteomes" id="UP001215598"/>
    </source>
</evidence>
<feature type="domain" description="CxC2-like cysteine cluster KDZ transposase-associated" evidence="2">
    <location>
        <begin position="159"/>
        <end position="259"/>
    </location>
</feature>
<dbReference type="InterPro" id="IPR041457">
    <property type="entry name" value="CxC2_KDZ-assoc"/>
</dbReference>
<dbReference type="InterPro" id="IPR040521">
    <property type="entry name" value="KDZ"/>
</dbReference>
<dbReference type="PANTHER" id="PTHR33096:SF1">
    <property type="entry name" value="CXC1-LIKE CYSTEINE CLUSTER ASSOCIATED WITH KDZ TRANSPOSASES DOMAIN-CONTAINING PROTEIN"/>
    <property type="match status" value="1"/>
</dbReference>
<gene>
    <name evidence="3" type="ORF">B0H16DRAFT_1448414</name>
</gene>
<evidence type="ECO:0000313" key="3">
    <source>
        <dbReference type="EMBL" id="KAJ7779986.1"/>
    </source>
</evidence>
<dbReference type="Pfam" id="PF18758">
    <property type="entry name" value="KDZ"/>
    <property type="match status" value="1"/>
</dbReference>